<dbReference type="PROSITE" id="PS50041">
    <property type="entry name" value="C_TYPE_LECTIN_2"/>
    <property type="match status" value="2"/>
</dbReference>
<dbReference type="SUPFAM" id="SSF56436">
    <property type="entry name" value="C-type lectin-like"/>
    <property type="match status" value="2"/>
</dbReference>
<evidence type="ECO:0000313" key="4">
    <source>
        <dbReference type="Proteomes" id="UP000515150"/>
    </source>
</evidence>
<dbReference type="Proteomes" id="UP000515150">
    <property type="component" value="Chromosome 3"/>
</dbReference>
<dbReference type="RefSeq" id="XP_055363413.1">
    <property type="nucleotide sequence ID" value="XM_055507438.1"/>
</dbReference>
<evidence type="ECO:0000256" key="2">
    <source>
        <dbReference type="SAM" id="SignalP"/>
    </source>
</evidence>
<feature type="domain" description="C-type lectin" evidence="3">
    <location>
        <begin position="139"/>
        <end position="260"/>
    </location>
</feature>
<dbReference type="PANTHER" id="PTHR45784:SF8">
    <property type="entry name" value="C-TYPE MANNOSE RECEPTOR 2-RELATED"/>
    <property type="match status" value="1"/>
</dbReference>
<dbReference type="PROSITE" id="PS00615">
    <property type="entry name" value="C_TYPE_LECTIN_1"/>
    <property type="match status" value="1"/>
</dbReference>
<dbReference type="PANTHER" id="PTHR45784">
    <property type="entry name" value="C-TYPE LECTIN DOMAIN FAMILY 20 MEMBER A-RELATED"/>
    <property type="match status" value="1"/>
</dbReference>
<dbReference type="InterPro" id="IPR016186">
    <property type="entry name" value="C-type_lectin-like/link_sf"/>
</dbReference>
<keyword evidence="1" id="KW-1015">Disulfide bond</keyword>
<dbReference type="InterPro" id="IPR001304">
    <property type="entry name" value="C-type_lectin-like"/>
</dbReference>
<dbReference type="InterPro" id="IPR018378">
    <property type="entry name" value="C-type_lectin_CS"/>
</dbReference>
<evidence type="ECO:0000259" key="3">
    <source>
        <dbReference type="PROSITE" id="PS50041"/>
    </source>
</evidence>
<dbReference type="InterPro" id="IPR016187">
    <property type="entry name" value="CTDL_fold"/>
</dbReference>
<dbReference type="Pfam" id="PF00059">
    <property type="entry name" value="Lectin_C"/>
    <property type="match status" value="2"/>
</dbReference>
<keyword evidence="2" id="KW-0732">Signal</keyword>
<dbReference type="GeneID" id="129603892"/>
<evidence type="ECO:0000313" key="5">
    <source>
        <dbReference type="RefSeq" id="XP_055363413.1"/>
    </source>
</evidence>
<feature type="signal peptide" evidence="2">
    <location>
        <begin position="1"/>
        <end position="30"/>
    </location>
</feature>
<feature type="domain" description="C-type lectin" evidence="3">
    <location>
        <begin position="45"/>
        <end position="140"/>
    </location>
</feature>
<gene>
    <name evidence="5" type="primary">LOC129603892</name>
</gene>
<protein>
    <submittedName>
        <fullName evidence="5">Secretory phospholipase A2 receptor-like</fullName>
    </submittedName>
</protein>
<accession>A0A9W2XP16</accession>
<proteinExistence type="predicted"/>
<keyword evidence="4" id="KW-1185">Reference proteome</keyword>
<dbReference type="OrthoDB" id="5858677at2759"/>
<reference evidence="5" key="1">
    <citation type="submission" date="2025-08" db="UniProtKB">
        <authorList>
            <consortium name="RefSeq"/>
        </authorList>
    </citation>
    <scope>IDENTIFICATION</scope>
</reference>
<evidence type="ECO:0000256" key="1">
    <source>
        <dbReference type="ARBA" id="ARBA00023157"/>
    </source>
</evidence>
<dbReference type="KEGG" id="bspl:129603892"/>
<dbReference type="SMART" id="SM00034">
    <property type="entry name" value="CLECT"/>
    <property type="match status" value="1"/>
</dbReference>
<dbReference type="AlphaFoldDB" id="A0A9W2XP16"/>
<sequence length="262" mass="30438">MLKGISSRRRLVVTLCFILRLFSFMPVSQQDRVFIYVPYSVKQWEARRYCREHHTDLATFQNAGELNALQAPCRTDSYCWIGLQRVPRGSDTMVWSDGEAKGFTHWDTGEPNHLDENCVGMQNSVWFDTECHNEEPFLCYEDEPILVQNNKTWEEALDDCRALYQSPFSNPNYFKHVYDLYQIRSGNFTSITQGVIAEAQTQEVWIGLRFLAGEWLWLNDNPLQIQLPDCPADGYHCGTVTKTGRIQLSNCSESRNYFCSRN</sequence>
<organism evidence="4 5">
    <name type="scientific">Betta splendens</name>
    <name type="common">Siamese fighting fish</name>
    <dbReference type="NCBI Taxonomy" id="158456"/>
    <lineage>
        <taxon>Eukaryota</taxon>
        <taxon>Metazoa</taxon>
        <taxon>Chordata</taxon>
        <taxon>Craniata</taxon>
        <taxon>Vertebrata</taxon>
        <taxon>Euteleostomi</taxon>
        <taxon>Actinopterygii</taxon>
        <taxon>Neopterygii</taxon>
        <taxon>Teleostei</taxon>
        <taxon>Neoteleostei</taxon>
        <taxon>Acanthomorphata</taxon>
        <taxon>Anabantaria</taxon>
        <taxon>Anabantiformes</taxon>
        <taxon>Anabantoidei</taxon>
        <taxon>Osphronemidae</taxon>
        <taxon>Betta</taxon>
    </lineage>
</organism>
<dbReference type="Gene3D" id="3.10.100.10">
    <property type="entry name" value="Mannose-Binding Protein A, subunit A"/>
    <property type="match status" value="2"/>
</dbReference>
<feature type="chain" id="PRO_5040722457" evidence="2">
    <location>
        <begin position="31"/>
        <end position="262"/>
    </location>
</feature>
<name>A0A9W2XP16_BETSP</name>